<sequence>MNWDNQLSSILSVADGSVAKMRERLASPGKFSKGGEDLFPARERVRESDLDPPALPPRAPLHRQPSPSLSPGVQWADIASIQSQLQIQSQAIESLTQKLHDVERERQSQRCHIQTLQEEVHRLREELREREMEREESRRGQSPGAERRMEQWRREVGRELSSLRGHITRATSLGNLEESFSSKIHREELEHLRRELDQLKTRLRRQEEDVFLQQAEARETRRQYERSCKTLEELTDSYRTHSTDLTKTLSQYSHTQQEVRQIRMVVSELKDEVQSLVLQEPAPLPSAHTSGASPLPLPHSHSRVVRVEEAESDSEDFSPTPSLAEVSSDDLSWLDEKDPALHQKPRVRLSVQSRRSDFAGPGSDLEDDEDEDDGADLLDDDVNPDLGSDISLNDL</sequence>
<protein>
    <submittedName>
        <fullName evidence="4">Rootletin</fullName>
    </submittedName>
</protein>
<dbReference type="PANTHER" id="PTHR34533:SF3">
    <property type="entry name" value="BICD FAMILY-LIKE CARGO ADAPTER 2"/>
    <property type="match status" value="1"/>
</dbReference>
<dbReference type="InterPro" id="IPR039284">
    <property type="entry name" value="CCDC159/163"/>
</dbReference>
<feature type="region of interest" description="Disordered" evidence="2">
    <location>
        <begin position="24"/>
        <end position="71"/>
    </location>
</feature>
<feature type="region of interest" description="Disordered" evidence="2">
    <location>
        <begin position="283"/>
        <end position="395"/>
    </location>
</feature>
<dbReference type="GeneID" id="103354179"/>
<dbReference type="RefSeq" id="XP_008275693.1">
    <property type="nucleotide sequence ID" value="XM_008277471.1"/>
</dbReference>
<feature type="region of interest" description="Disordered" evidence="2">
    <location>
        <begin position="129"/>
        <end position="151"/>
    </location>
</feature>
<feature type="compositionally biased region" description="Basic and acidic residues" evidence="2">
    <location>
        <begin position="33"/>
        <end position="49"/>
    </location>
</feature>
<dbReference type="AlphaFoldDB" id="A0A9Y4JMU6"/>
<organism evidence="3 4">
    <name type="scientific">Stegastes partitus</name>
    <name type="common">bicolor damselfish</name>
    <dbReference type="NCBI Taxonomy" id="144197"/>
    <lineage>
        <taxon>Eukaryota</taxon>
        <taxon>Metazoa</taxon>
        <taxon>Chordata</taxon>
        <taxon>Craniata</taxon>
        <taxon>Vertebrata</taxon>
        <taxon>Euteleostomi</taxon>
        <taxon>Actinopterygii</taxon>
        <taxon>Neopterygii</taxon>
        <taxon>Teleostei</taxon>
        <taxon>Neoteleostei</taxon>
        <taxon>Acanthomorphata</taxon>
        <taxon>Ovalentaria</taxon>
        <taxon>Pomacentridae</taxon>
        <taxon>Stegastes</taxon>
    </lineage>
</organism>
<feature type="coiled-coil region" evidence="1">
    <location>
        <begin position="182"/>
        <end position="234"/>
    </location>
</feature>
<dbReference type="Proteomes" id="UP000694891">
    <property type="component" value="Unplaced"/>
</dbReference>
<name>A0A9Y4JMU6_9TELE</name>
<keyword evidence="3" id="KW-1185">Reference proteome</keyword>
<dbReference type="PANTHER" id="PTHR34533">
    <property type="entry name" value="TRANSMEMBRANE PROTEIN CCDC163"/>
    <property type="match status" value="1"/>
</dbReference>
<accession>A0A9Y4JMU6</accession>
<evidence type="ECO:0000313" key="4">
    <source>
        <dbReference type="RefSeq" id="XP_008275693.1"/>
    </source>
</evidence>
<keyword evidence="1" id="KW-0175">Coiled coil</keyword>
<feature type="compositionally biased region" description="Acidic residues" evidence="2">
    <location>
        <begin position="364"/>
        <end position="383"/>
    </location>
</feature>
<evidence type="ECO:0000256" key="2">
    <source>
        <dbReference type="SAM" id="MobiDB-lite"/>
    </source>
</evidence>
<evidence type="ECO:0000256" key="1">
    <source>
        <dbReference type="SAM" id="Coils"/>
    </source>
</evidence>
<proteinExistence type="predicted"/>
<evidence type="ECO:0000313" key="3">
    <source>
        <dbReference type="Proteomes" id="UP000694891"/>
    </source>
</evidence>
<reference evidence="4" key="1">
    <citation type="submission" date="2025-08" db="UniProtKB">
        <authorList>
            <consortium name="RefSeq"/>
        </authorList>
    </citation>
    <scope>IDENTIFICATION</scope>
</reference>
<gene>
    <name evidence="4" type="primary">LOC103354179</name>
</gene>